<name>A0ABW1WAA6_9BACL</name>
<protein>
    <submittedName>
        <fullName evidence="1">SGNH/GDSL hydrolase family protein</fullName>
    </submittedName>
</protein>
<comment type="caution">
    <text evidence="1">The sequence shown here is derived from an EMBL/GenBank/DDBJ whole genome shotgun (WGS) entry which is preliminary data.</text>
</comment>
<dbReference type="RefSeq" id="WP_253053735.1">
    <property type="nucleotide sequence ID" value="NZ_JAMXWN010000005.1"/>
</dbReference>
<evidence type="ECO:0000313" key="2">
    <source>
        <dbReference type="Proteomes" id="UP001596267"/>
    </source>
</evidence>
<dbReference type="GO" id="GO:0016787">
    <property type="term" value="F:hydrolase activity"/>
    <property type="evidence" value="ECO:0007669"/>
    <property type="project" value="UniProtKB-KW"/>
</dbReference>
<dbReference type="Gene3D" id="3.40.50.1110">
    <property type="entry name" value="SGNH hydrolase"/>
    <property type="match status" value="2"/>
</dbReference>
<dbReference type="InterPro" id="IPR001087">
    <property type="entry name" value="GDSL"/>
</dbReference>
<dbReference type="InterPro" id="IPR036514">
    <property type="entry name" value="SGNH_hydro_sf"/>
</dbReference>
<dbReference type="EMBL" id="JBHSTQ010000001">
    <property type="protein sequence ID" value="MFC6385119.1"/>
    <property type="molecule type" value="Genomic_DNA"/>
</dbReference>
<sequence length="354" mass="38532">MKKIFVIFVAILCLSVILIGKHHYDSNLANTNHRALAYQAEVDKKTGEINSIKKSIYNDIPGIVVWGDSLTQGAGGNGTTYPDVLHQLITKNIFDIPVINMGVGGENTQTIMARAGSQNFVTDSFTIPDDTSKVKINIKSSNGNQVAPLRQGDGGINPVTIDGVKGTISIEQDSVSSKNFAYNFQRLGTGISKEARDGTVVKIDSQSKFENYVPVVFMGQNGGYASPDDLIKQIHSILNLSKSNKKYLVLGLTSGNAVNRSELEKAMENEFGKKYLNLREFISKNGIKLAGLKPSSADKQAMSEGAVPPSLLSDQVHFKSYGYEIIGKAVYERMNKLGYFNGILKSAEKINALQ</sequence>
<keyword evidence="2" id="KW-1185">Reference proteome</keyword>
<evidence type="ECO:0000313" key="1">
    <source>
        <dbReference type="EMBL" id="MFC6385119.1"/>
    </source>
</evidence>
<dbReference type="SUPFAM" id="SSF52266">
    <property type="entry name" value="SGNH hydrolase"/>
    <property type="match status" value="1"/>
</dbReference>
<gene>
    <name evidence="1" type="ORF">ACFP7A_00770</name>
</gene>
<proteinExistence type="predicted"/>
<keyword evidence="1" id="KW-0378">Hydrolase</keyword>
<accession>A0ABW1WAA6</accession>
<reference evidence="2" key="1">
    <citation type="journal article" date="2019" name="Int. J. Syst. Evol. Microbiol.">
        <title>The Global Catalogue of Microorganisms (GCM) 10K type strain sequencing project: providing services to taxonomists for standard genome sequencing and annotation.</title>
        <authorList>
            <consortium name="The Broad Institute Genomics Platform"/>
            <consortium name="The Broad Institute Genome Sequencing Center for Infectious Disease"/>
            <person name="Wu L."/>
            <person name="Ma J."/>
        </authorList>
    </citation>
    <scope>NUCLEOTIDE SEQUENCE [LARGE SCALE GENOMIC DNA]</scope>
    <source>
        <strain evidence="2">CCUG 42001</strain>
    </source>
</reference>
<dbReference type="Pfam" id="PF00657">
    <property type="entry name" value="Lipase_GDSL"/>
    <property type="match status" value="1"/>
</dbReference>
<dbReference type="Proteomes" id="UP001596267">
    <property type="component" value="Unassembled WGS sequence"/>
</dbReference>
<organism evidence="1 2">
    <name type="scientific">Sporolactobacillus kofuensis</name>
    <dbReference type="NCBI Taxonomy" id="269672"/>
    <lineage>
        <taxon>Bacteria</taxon>
        <taxon>Bacillati</taxon>
        <taxon>Bacillota</taxon>
        <taxon>Bacilli</taxon>
        <taxon>Bacillales</taxon>
        <taxon>Sporolactobacillaceae</taxon>
        <taxon>Sporolactobacillus</taxon>
    </lineage>
</organism>